<sequence length="628" mass="72576">MSASNNEQSNSRLSFISNNAVTCYKNTWVTSENNIMTYCTRTLGELLIAITDNKREHVDKENREQIYITYDGTRPHVDEYQKWNGLQVFDLDLKEYTGNIDYLKIKLFEILQEYHWFLWICKSSSGKGLHIYTKVTPAHHVYVKIKDNELISKYWYKINFIHKSGLIYAILYDLHNDPNIPITFNELEDDFDVKDFDKVVQRITTGIRLTYDKDILVNSDFLDLHVSVGLTQTKFGWLNKDEITRIWFRQTDFNTKLQFEIFELVDALANNKNEVEKEEKSKKTITTLNVDFDELKALPRTNLYGKDGLNLAHTILDSKGCDNIREINGMYACALSNKKETSKIGLDILRKADIRKIDYGVNVVTTFDKFAKSSYDKITTAQAVKKITELFFISVNDPFAAKLCLLTGTETGETYFFGQVANVIKIRKKSLEKSMEFHICDDMTDCITRLANKVAALIIEGYRIIIPTNKGDIYSEKLIGMITYLIGRKPKYAYYKRSNNEQEICDIINDTNSIGDYEIVFCSNYLSVGVDILDRYKFASIYFGPFSGYEIEQFNARIRKTGIRSLYCIATENANGYINEDLLEEPNMVLRLTSDDINNFKDDKEIASAKQEFIAQYDPMNGHIVILI</sequence>
<dbReference type="EMBL" id="SNRW01001222">
    <property type="protein sequence ID" value="KAA6397253.1"/>
    <property type="molecule type" value="Genomic_DNA"/>
</dbReference>
<accession>A0A5J4WR45</accession>
<organism evidence="1 3">
    <name type="scientific">Streblomastix strix</name>
    <dbReference type="NCBI Taxonomy" id="222440"/>
    <lineage>
        <taxon>Eukaryota</taxon>
        <taxon>Metamonada</taxon>
        <taxon>Preaxostyla</taxon>
        <taxon>Oxymonadida</taxon>
        <taxon>Streblomastigidae</taxon>
        <taxon>Streblomastix</taxon>
    </lineage>
</organism>
<dbReference type="EMBL" id="SNRW01001222">
    <property type="protein sequence ID" value="KAA6397256.1"/>
    <property type="molecule type" value="Genomic_DNA"/>
</dbReference>
<reference evidence="1 3" key="1">
    <citation type="submission" date="2019-03" db="EMBL/GenBank/DDBJ databases">
        <title>Single cell metagenomics reveals metabolic interactions within the superorganism composed of flagellate Streblomastix strix and complex community of Bacteroidetes bacteria on its surface.</title>
        <authorList>
            <person name="Treitli S.C."/>
            <person name="Kolisko M."/>
            <person name="Husnik F."/>
            <person name="Keeling P."/>
            <person name="Hampl V."/>
        </authorList>
    </citation>
    <scope>NUCLEOTIDE SEQUENCE [LARGE SCALE GENOMIC DNA]</scope>
    <source>
        <strain evidence="1">ST1C</strain>
    </source>
</reference>
<evidence type="ECO:0000313" key="1">
    <source>
        <dbReference type="EMBL" id="KAA6397253.1"/>
    </source>
</evidence>
<comment type="caution">
    <text evidence="1">The sequence shown here is derived from an EMBL/GenBank/DDBJ whole genome shotgun (WGS) entry which is preliminary data.</text>
</comment>
<evidence type="ECO:0000313" key="3">
    <source>
        <dbReference type="Proteomes" id="UP000324800"/>
    </source>
</evidence>
<name>A0A5J4WR45_9EUKA</name>
<dbReference type="AlphaFoldDB" id="A0A5J4WR45"/>
<evidence type="ECO:0000313" key="2">
    <source>
        <dbReference type="EMBL" id="KAA6397256.1"/>
    </source>
</evidence>
<dbReference type="Proteomes" id="UP000324800">
    <property type="component" value="Unassembled WGS sequence"/>
</dbReference>
<gene>
    <name evidence="1" type="ORF">EZS28_007217</name>
    <name evidence="2" type="ORF">EZS28_007220</name>
</gene>
<proteinExistence type="predicted"/>
<protein>
    <submittedName>
        <fullName evidence="1">Uncharacterized protein</fullName>
    </submittedName>
</protein>